<keyword evidence="3" id="KW-0808">Transferase</keyword>
<evidence type="ECO:0000256" key="1">
    <source>
        <dbReference type="ARBA" id="ARBA00006739"/>
    </source>
</evidence>
<keyword evidence="2" id="KW-0328">Glycosyltransferase</keyword>
<sequence length="290" mass="31737">MTDDSCRVLVTVLAHNEERRIAACLDSLPLGESDVRVAVVVNGSSDATADIVRGYRERGVELVEYAEGGKSRSWNRFMIDAGPRAATYVFVDGDAELVPGSIAALERCLVAHPRANAASAPPMNGRNAAYYRKLMAEEAGLFGDCYALRGTFVERLRASGIRLPDDLIGDDGLIAALAHTDLGSDADWRSERVVGCPDAGFYCVPNGLTSLGLHQQAKRMTNYALRRFQNRIITAIMRSSGPQGLPRLMAATYPAWFDRLAPRLNPLWYWFDRRALARMRAAAADRSASA</sequence>
<dbReference type="Gene3D" id="3.90.550.10">
    <property type="entry name" value="Spore Coat Polysaccharide Biosynthesis Protein SpsA, Chain A"/>
    <property type="match status" value="1"/>
</dbReference>
<evidence type="ECO:0000256" key="3">
    <source>
        <dbReference type="ARBA" id="ARBA00022679"/>
    </source>
</evidence>
<dbReference type="Pfam" id="PF00535">
    <property type="entry name" value="Glycos_transf_2"/>
    <property type="match status" value="1"/>
</dbReference>
<dbReference type="RefSeq" id="WP_221600969.1">
    <property type="nucleotide sequence ID" value="NZ_JAIGNU010000001.1"/>
</dbReference>
<keyword evidence="6" id="KW-1185">Reference proteome</keyword>
<dbReference type="InterPro" id="IPR029044">
    <property type="entry name" value="Nucleotide-diphossugar_trans"/>
</dbReference>
<dbReference type="PANTHER" id="PTHR43630:SF1">
    <property type="entry name" value="POLY-BETA-1,6-N-ACETYL-D-GLUCOSAMINE SYNTHASE"/>
    <property type="match status" value="1"/>
</dbReference>
<comment type="similarity">
    <text evidence="1">Belongs to the glycosyltransferase 2 family.</text>
</comment>
<evidence type="ECO:0000313" key="6">
    <source>
        <dbReference type="Proteomes" id="UP000782554"/>
    </source>
</evidence>
<proteinExistence type="inferred from homology"/>
<gene>
    <name evidence="5" type="ORF">K3181_03925</name>
</gene>
<name>A0ABS7JSJ9_9SPHN</name>
<evidence type="ECO:0000256" key="2">
    <source>
        <dbReference type="ARBA" id="ARBA00022676"/>
    </source>
</evidence>
<dbReference type="SUPFAM" id="SSF53448">
    <property type="entry name" value="Nucleotide-diphospho-sugar transferases"/>
    <property type="match status" value="1"/>
</dbReference>
<dbReference type="PANTHER" id="PTHR43630">
    <property type="entry name" value="POLY-BETA-1,6-N-ACETYL-D-GLUCOSAMINE SYNTHASE"/>
    <property type="match status" value="1"/>
</dbReference>
<dbReference type="Proteomes" id="UP000782554">
    <property type="component" value="Unassembled WGS sequence"/>
</dbReference>
<organism evidence="5 6">
    <name type="scientific">Qipengyuania mesophila</name>
    <dbReference type="NCBI Taxonomy" id="2867246"/>
    <lineage>
        <taxon>Bacteria</taxon>
        <taxon>Pseudomonadati</taxon>
        <taxon>Pseudomonadota</taxon>
        <taxon>Alphaproteobacteria</taxon>
        <taxon>Sphingomonadales</taxon>
        <taxon>Erythrobacteraceae</taxon>
        <taxon>Qipengyuania</taxon>
    </lineage>
</organism>
<feature type="domain" description="Glycosyltransferase 2-like" evidence="4">
    <location>
        <begin position="11"/>
        <end position="134"/>
    </location>
</feature>
<evidence type="ECO:0000313" key="5">
    <source>
        <dbReference type="EMBL" id="MBX7500583.1"/>
    </source>
</evidence>
<protein>
    <submittedName>
        <fullName evidence="5">Glycosyltransferase family 2 protein</fullName>
    </submittedName>
</protein>
<dbReference type="InterPro" id="IPR001173">
    <property type="entry name" value="Glyco_trans_2-like"/>
</dbReference>
<dbReference type="CDD" id="cd00761">
    <property type="entry name" value="Glyco_tranf_GTA_type"/>
    <property type="match status" value="1"/>
</dbReference>
<evidence type="ECO:0000259" key="4">
    <source>
        <dbReference type="Pfam" id="PF00535"/>
    </source>
</evidence>
<dbReference type="EMBL" id="JAIGNU010000001">
    <property type="protein sequence ID" value="MBX7500583.1"/>
    <property type="molecule type" value="Genomic_DNA"/>
</dbReference>
<accession>A0ABS7JSJ9</accession>
<reference evidence="5 6" key="1">
    <citation type="submission" date="2021-08" db="EMBL/GenBank/DDBJ databases">
        <title>Comparative Genomics Analysis of the Genus Qipengyuania Reveals Extensive Genetic Diversity and Metabolic Versatility, Including the Description of Fifteen Novel Species.</title>
        <authorList>
            <person name="Liu Y."/>
        </authorList>
    </citation>
    <scope>NUCLEOTIDE SEQUENCE [LARGE SCALE GENOMIC DNA]</scope>
    <source>
        <strain evidence="5 6">YG27</strain>
    </source>
</reference>
<comment type="caution">
    <text evidence="5">The sequence shown here is derived from an EMBL/GenBank/DDBJ whole genome shotgun (WGS) entry which is preliminary data.</text>
</comment>